<proteinExistence type="predicted"/>
<name>A0AAE9LUK8_9MONO</name>
<reference evidence="1" key="1">
    <citation type="journal article" date="2022" name="Viruses">
        <title>Virome of Ixodes ricinus, Dermacentor reticulatus, and Haemaphysalis concinna Ticks from Croatia.</title>
        <authorList>
            <person name="Sameroff S."/>
            <person name="Tokarz R."/>
            <person name="Vucelja M."/>
            <person name="Jain K."/>
            <person name="Oleynik A."/>
            <person name="Boljfetic M."/>
            <person name="Bjedov L."/>
            <person name="Yates R.A."/>
            <person name="Margaletic J."/>
            <person name="Oura C.A.L."/>
            <person name="Lipkin W.I."/>
            <person name="Cvetko Krajinovic L."/>
            <person name="Markotic A."/>
        </authorList>
    </citation>
    <scope>NUCLEOTIDE SEQUENCE</scope>
    <source>
        <strain evidence="1">CT8</strain>
    </source>
</reference>
<organism evidence="1 2">
    <name type="scientific">Ixodes ricinus orinovirus-like virus 1</name>
    <dbReference type="NCBI Taxonomy" id="2950736"/>
    <lineage>
        <taxon>Viruses</taxon>
        <taxon>Riboviria</taxon>
        <taxon>Orthornavirae</taxon>
        <taxon>Negarnaviricota</taxon>
        <taxon>Haploviricotina</taxon>
        <taxon>Monjiviricetes</taxon>
        <taxon>Mononegavirales</taxon>
        <taxon>Nyamiviridae</taxon>
        <taxon>Formivirus</taxon>
        <taxon>Formivirus ixodis</taxon>
    </lineage>
</organism>
<evidence type="ECO:0000313" key="1">
    <source>
        <dbReference type="EMBL" id="USL85441.1"/>
    </source>
</evidence>
<dbReference type="Proteomes" id="UP001262616">
    <property type="component" value="Segment"/>
</dbReference>
<protein>
    <submittedName>
        <fullName evidence="1">Uncharacterized protein</fullName>
    </submittedName>
</protein>
<sequence length="108" mass="11955">MDSPPRTLPAPSMDLGDLSRADSYLKSMVSCAQDVSYVTCNYYATATDEMWVMRIDPRGKMPLPAPSAIPVVTAILDGRYGEIVQVLDVTVRFSMNNKAVWEVSLRPL</sequence>
<dbReference type="EMBL" id="ON684369">
    <property type="protein sequence ID" value="USL85441.1"/>
    <property type="molecule type" value="Viral_cRNA"/>
</dbReference>
<accession>A0AAE9LUK8</accession>
<keyword evidence="2" id="KW-1185">Reference proteome</keyword>
<evidence type="ECO:0000313" key="2">
    <source>
        <dbReference type="Proteomes" id="UP001262616"/>
    </source>
</evidence>